<evidence type="ECO:0000256" key="4">
    <source>
        <dbReference type="ARBA" id="ARBA00022691"/>
    </source>
</evidence>
<dbReference type="InterPro" id="IPR040758">
    <property type="entry name" value="PrmC_N"/>
</dbReference>
<dbReference type="PANTHER" id="PTHR18895">
    <property type="entry name" value="HEMK METHYLTRANSFERASE"/>
    <property type="match status" value="1"/>
</dbReference>
<evidence type="ECO:0000256" key="5">
    <source>
        <dbReference type="ARBA" id="ARBA00048391"/>
    </source>
</evidence>
<comment type="catalytic activity">
    <reaction evidence="5">
        <text>L-glutaminyl-[peptide chain release factor] + S-adenosyl-L-methionine = N(5)-methyl-L-glutaminyl-[peptide chain release factor] + S-adenosyl-L-homocysteine + H(+)</text>
        <dbReference type="Rhea" id="RHEA:42896"/>
        <dbReference type="Rhea" id="RHEA-COMP:10271"/>
        <dbReference type="Rhea" id="RHEA-COMP:10272"/>
        <dbReference type="ChEBI" id="CHEBI:15378"/>
        <dbReference type="ChEBI" id="CHEBI:30011"/>
        <dbReference type="ChEBI" id="CHEBI:57856"/>
        <dbReference type="ChEBI" id="CHEBI:59789"/>
        <dbReference type="ChEBI" id="CHEBI:61891"/>
        <dbReference type="EC" id="2.1.1.297"/>
    </reaction>
</comment>
<evidence type="ECO:0000256" key="2">
    <source>
        <dbReference type="ARBA" id="ARBA00022603"/>
    </source>
</evidence>
<dbReference type="Gene3D" id="3.40.50.150">
    <property type="entry name" value="Vaccinia Virus protein VP39"/>
    <property type="match status" value="1"/>
</dbReference>
<name>A0ABP8G4Y3_9BACT</name>
<organism evidence="8 9">
    <name type="scientific">Compostibacter hankyongensis</name>
    <dbReference type="NCBI Taxonomy" id="1007089"/>
    <lineage>
        <taxon>Bacteria</taxon>
        <taxon>Pseudomonadati</taxon>
        <taxon>Bacteroidota</taxon>
        <taxon>Chitinophagia</taxon>
        <taxon>Chitinophagales</taxon>
        <taxon>Chitinophagaceae</taxon>
        <taxon>Compostibacter</taxon>
    </lineage>
</organism>
<keyword evidence="3" id="KW-0808">Transferase</keyword>
<dbReference type="Gene3D" id="1.10.8.10">
    <property type="entry name" value="DNA helicase RuvA subunit, C-terminal domain"/>
    <property type="match status" value="1"/>
</dbReference>
<dbReference type="Proteomes" id="UP001501207">
    <property type="component" value="Unassembled WGS sequence"/>
</dbReference>
<evidence type="ECO:0000313" key="9">
    <source>
        <dbReference type="Proteomes" id="UP001501207"/>
    </source>
</evidence>
<feature type="domain" description="Release factor glutamine methyltransferase N-terminal" evidence="7">
    <location>
        <begin position="17"/>
        <end position="87"/>
    </location>
</feature>
<dbReference type="Pfam" id="PF05175">
    <property type="entry name" value="MTS"/>
    <property type="match status" value="1"/>
</dbReference>
<dbReference type="InterPro" id="IPR019874">
    <property type="entry name" value="RF_methyltr_PrmC"/>
</dbReference>
<accession>A0ABP8G4Y3</accession>
<dbReference type="InterPro" id="IPR050320">
    <property type="entry name" value="N5-glutamine_MTase"/>
</dbReference>
<evidence type="ECO:0000256" key="3">
    <source>
        <dbReference type="ARBA" id="ARBA00022679"/>
    </source>
</evidence>
<feature type="domain" description="Methyltransferase small" evidence="6">
    <location>
        <begin position="127"/>
        <end position="210"/>
    </location>
</feature>
<dbReference type="EC" id="2.1.1.297" evidence="1"/>
<dbReference type="GO" id="GO:0008168">
    <property type="term" value="F:methyltransferase activity"/>
    <property type="evidence" value="ECO:0007669"/>
    <property type="project" value="UniProtKB-KW"/>
</dbReference>
<evidence type="ECO:0000259" key="7">
    <source>
        <dbReference type="Pfam" id="PF17827"/>
    </source>
</evidence>
<evidence type="ECO:0000313" key="8">
    <source>
        <dbReference type="EMBL" id="GAA4317068.1"/>
    </source>
</evidence>
<dbReference type="NCBIfam" id="TIGR00536">
    <property type="entry name" value="hemK_fam"/>
    <property type="match status" value="1"/>
</dbReference>
<dbReference type="InterPro" id="IPR004556">
    <property type="entry name" value="HemK-like"/>
</dbReference>
<sequence>MAAVENRETQAMMNFREARQHYSQLLHPLYEAREAEAITDLVLESVTGKSRLQRITDRDACLTGVQQSRLQAAFDRLRLQAPVQYVLEEAWFHDLRLRVNEEVLIPRPETEELVEWIIQDQEKAPSKAQQLIDAGTGSGCIAIALKKTLPDLQTTGTDISAGALAVAAGNASRYGLDIGWIKADMLDETTWPAMPGCDILVSNPPYIRRSEAGAMAPHVRDHEPAQALFVPDEDPLLFYRALARLACRKLRPGGALYVEINEALGDSVAALFRKAGLNPVVLRQDLFGKDRMVKGSLG</sequence>
<dbReference type="InterPro" id="IPR007848">
    <property type="entry name" value="Small_mtfrase_dom"/>
</dbReference>
<reference evidence="9" key="1">
    <citation type="journal article" date="2019" name="Int. J. Syst. Evol. Microbiol.">
        <title>The Global Catalogue of Microorganisms (GCM) 10K type strain sequencing project: providing services to taxonomists for standard genome sequencing and annotation.</title>
        <authorList>
            <consortium name="The Broad Institute Genomics Platform"/>
            <consortium name="The Broad Institute Genome Sequencing Center for Infectious Disease"/>
            <person name="Wu L."/>
            <person name="Ma J."/>
        </authorList>
    </citation>
    <scope>NUCLEOTIDE SEQUENCE [LARGE SCALE GENOMIC DNA]</scope>
    <source>
        <strain evidence="9">JCM 17664</strain>
    </source>
</reference>
<dbReference type="EMBL" id="BAABFN010000019">
    <property type="protein sequence ID" value="GAA4317068.1"/>
    <property type="molecule type" value="Genomic_DNA"/>
</dbReference>
<dbReference type="Pfam" id="PF17827">
    <property type="entry name" value="PrmC_N"/>
    <property type="match status" value="1"/>
</dbReference>
<dbReference type="InterPro" id="IPR002052">
    <property type="entry name" value="DNA_methylase_N6_adenine_CS"/>
</dbReference>
<dbReference type="SUPFAM" id="SSF53335">
    <property type="entry name" value="S-adenosyl-L-methionine-dependent methyltransferases"/>
    <property type="match status" value="1"/>
</dbReference>
<dbReference type="PANTHER" id="PTHR18895:SF74">
    <property type="entry name" value="MTRF1L RELEASE FACTOR GLUTAMINE METHYLTRANSFERASE"/>
    <property type="match status" value="1"/>
</dbReference>
<dbReference type="GO" id="GO:0032259">
    <property type="term" value="P:methylation"/>
    <property type="evidence" value="ECO:0007669"/>
    <property type="project" value="UniProtKB-KW"/>
</dbReference>
<comment type="caution">
    <text evidence="8">The sequence shown here is derived from an EMBL/GenBank/DDBJ whole genome shotgun (WGS) entry which is preliminary data.</text>
</comment>
<keyword evidence="4" id="KW-0949">S-adenosyl-L-methionine</keyword>
<dbReference type="PROSITE" id="PS00092">
    <property type="entry name" value="N6_MTASE"/>
    <property type="match status" value="1"/>
</dbReference>
<keyword evidence="9" id="KW-1185">Reference proteome</keyword>
<evidence type="ECO:0000256" key="1">
    <source>
        <dbReference type="ARBA" id="ARBA00012771"/>
    </source>
</evidence>
<dbReference type="InterPro" id="IPR029063">
    <property type="entry name" value="SAM-dependent_MTases_sf"/>
</dbReference>
<dbReference type="CDD" id="cd02440">
    <property type="entry name" value="AdoMet_MTases"/>
    <property type="match status" value="1"/>
</dbReference>
<gene>
    <name evidence="8" type="primary">prmC</name>
    <name evidence="8" type="ORF">GCM10023143_28940</name>
</gene>
<evidence type="ECO:0000259" key="6">
    <source>
        <dbReference type="Pfam" id="PF05175"/>
    </source>
</evidence>
<keyword evidence="2 8" id="KW-0489">Methyltransferase</keyword>
<protein>
    <recommendedName>
        <fullName evidence="1">peptide chain release factor N(5)-glutamine methyltransferase</fullName>
        <ecNumber evidence="1">2.1.1.297</ecNumber>
    </recommendedName>
</protein>
<dbReference type="NCBIfam" id="TIGR03534">
    <property type="entry name" value="RF_mod_PrmC"/>
    <property type="match status" value="1"/>
</dbReference>
<proteinExistence type="predicted"/>